<proteinExistence type="predicted"/>
<evidence type="ECO:0000313" key="2">
    <source>
        <dbReference type="Proteomes" id="UP001143856"/>
    </source>
</evidence>
<comment type="caution">
    <text evidence="1">The sequence shown here is derived from an EMBL/GenBank/DDBJ whole genome shotgun (WGS) entry which is preliminary data.</text>
</comment>
<evidence type="ECO:0000313" key="1">
    <source>
        <dbReference type="EMBL" id="KAJ2965361.1"/>
    </source>
</evidence>
<protein>
    <submittedName>
        <fullName evidence="1">Uncharacterized protein</fullName>
    </submittedName>
</protein>
<accession>A0ACC1MG93</accession>
<gene>
    <name evidence="1" type="ORF">NUW58_g10898</name>
</gene>
<reference evidence="1" key="1">
    <citation type="submission" date="2022-10" db="EMBL/GenBank/DDBJ databases">
        <title>Genome Sequence of Xylaria curta.</title>
        <authorList>
            <person name="Buettner E."/>
        </authorList>
    </citation>
    <scope>NUCLEOTIDE SEQUENCE</scope>
    <source>
        <strain evidence="1">Babe10</strain>
    </source>
</reference>
<dbReference type="Proteomes" id="UP001143856">
    <property type="component" value="Unassembled WGS sequence"/>
</dbReference>
<name>A0ACC1MG93_9PEZI</name>
<organism evidence="1 2">
    <name type="scientific">Xylaria curta</name>
    <dbReference type="NCBI Taxonomy" id="42375"/>
    <lineage>
        <taxon>Eukaryota</taxon>
        <taxon>Fungi</taxon>
        <taxon>Dikarya</taxon>
        <taxon>Ascomycota</taxon>
        <taxon>Pezizomycotina</taxon>
        <taxon>Sordariomycetes</taxon>
        <taxon>Xylariomycetidae</taxon>
        <taxon>Xylariales</taxon>
        <taxon>Xylariaceae</taxon>
        <taxon>Xylaria</taxon>
    </lineage>
</organism>
<dbReference type="EMBL" id="JAPDGR010005650">
    <property type="protein sequence ID" value="KAJ2965361.1"/>
    <property type="molecule type" value="Genomic_DNA"/>
</dbReference>
<sequence length="272" mass="29673">MDGDRSIILVHAPSHTTLLSIFSQDKLSPIPVDIEHRTSSIITTHPLTHSLTPSSSAPTSLLVYESTKRTMPAVDENTNDKFADTITAKNKARAQDMLAYTQRQVDRVVSPSTRQKAVDSTTAFVSKRPLLAVCSRPLDSKPCCVTAIPPLPRLLPPSALPTDTGLFIAAQLLVSLFPLLIFTTFVLSTVALVLVCAVAFALFWTGVALLFLVPTLFFTSGLAVLVWLWAVGTYLVARAVYARLPENMRGSGRRSSSPATNPPIPPRLRRRR</sequence>
<keyword evidence="2" id="KW-1185">Reference proteome</keyword>